<feature type="domain" description="HTH tetR-type" evidence="5">
    <location>
        <begin position="14"/>
        <end position="74"/>
    </location>
</feature>
<gene>
    <name evidence="6" type="ORF">GCM10022255_109370</name>
</gene>
<reference evidence="7" key="1">
    <citation type="journal article" date="2019" name="Int. J. Syst. Evol. Microbiol.">
        <title>The Global Catalogue of Microorganisms (GCM) 10K type strain sequencing project: providing services to taxonomists for standard genome sequencing and annotation.</title>
        <authorList>
            <consortium name="The Broad Institute Genomics Platform"/>
            <consortium name="The Broad Institute Genome Sequencing Center for Infectious Disease"/>
            <person name="Wu L."/>
            <person name="Ma J."/>
        </authorList>
    </citation>
    <scope>NUCLEOTIDE SEQUENCE [LARGE SCALE GENOMIC DNA]</scope>
    <source>
        <strain evidence="7">JCM 17441</strain>
    </source>
</reference>
<dbReference type="RefSeq" id="WP_345143161.1">
    <property type="nucleotide sequence ID" value="NZ_BAABAT010000072.1"/>
</dbReference>
<evidence type="ECO:0000256" key="1">
    <source>
        <dbReference type="ARBA" id="ARBA00023015"/>
    </source>
</evidence>
<dbReference type="PANTHER" id="PTHR30055">
    <property type="entry name" value="HTH-TYPE TRANSCRIPTIONAL REGULATOR RUTR"/>
    <property type="match status" value="1"/>
</dbReference>
<evidence type="ECO:0000256" key="3">
    <source>
        <dbReference type="ARBA" id="ARBA00023163"/>
    </source>
</evidence>
<sequence>MTDQPPRRRLLPAPQRAASILRAAARVFARNGYAATTIEQVAAEAGVSKLIVYRHFNSKRELYRAILDQVRDRLAAVGQPTRPVHESDGDPAIQAAAAALAGTFAVARELPDGYRLLYRHAVREPEFSDYVRELGDAERERIETLLANVADPLIRAWMAGLVANATTEAFLVWLDIGHLERDDEMVERVAYLLAGMVGSLWDRAIARGEPVGPADASP</sequence>
<dbReference type="Pfam" id="PF00440">
    <property type="entry name" value="TetR_N"/>
    <property type="match status" value="1"/>
</dbReference>
<keyword evidence="3" id="KW-0804">Transcription</keyword>
<feature type="DNA-binding region" description="H-T-H motif" evidence="4">
    <location>
        <begin position="37"/>
        <end position="56"/>
    </location>
</feature>
<comment type="caution">
    <text evidence="6">The sequence shown here is derived from an EMBL/GenBank/DDBJ whole genome shotgun (WGS) entry which is preliminary data.</text>
</comment>
<evidence type="ECO:0000259" key="5">
    <source>
        <dbReference type="PROSITE" id="PS50977"/>
    </source>
</evidence>
<dbReference type="InterPro" id="IPR009057">
    <property type="entry name" value="Homeodomain-like_sf"/>
</dbReference>
<dbReference type="PRINTS" id="PR00455">
    <property type="entry name" value="HTHTETR"/>
</dbReference>
<dbReference type="InterPro" id="IPR001647">
    <property type="entry name" value="HTH_TetR"/>
</dbReference>
<evidence type="ECO:0000313" key="6">
    <source>
        <dbReference type="EMBL" id="GAA4263576.1"/>
    </source>
</evidence>
<dbReference type="PANTHER" id="PTHR30055:SF234">
    <property type="entry name" value="HTH-TYPE TRANSCRIPTIONAL REGULATOR BETI"/>
    <property type="match status" value="1"/>
</dbReference>
<organism evidence="6 7">
    <name type="scientific">Dactylosporangium darangshiense</name>
    <dbReference type="NCBI Taxonomy" id="579108"/>
    <lineage>
        <taxon>Bacteria</taxon>
        <taxon>Bacillati</taxon>
        <taxon>Actinomycetota</taxon>
        <taxon>Actinomycetes</taxon>
        <taxon>Micromonosporales</taxon>
        <taxon>Micromonosporaceae</taxon>
        <taxon>Dactylosporangium</taxon>
    </lineage>
</organism>
<evidence type="ECO:0000256" key="2">
    <source>
        <dbReference type="ARBA" id="ARBA00023125"/>
    </source>
</evidence>
<keyword evidence="1" id="KW-0805">Transcription regulation</keyword>
<evidence type="ECO:0000313" key="7">
    <source>
        <dbReference type="Proteomes" id="UP001500620"/>
    </source>
</evidence>
<protein>
    <recommendedName>
        <fullName evidence="5">HTH tetR-type domain-containing protein</fullName>
    </recommendedName>
</protein>
<dbReference type="Gene3D" id="1.10.357.10">
    <property type="entry name" value="Tetracycline Repressor, domain 2"/>
    <property type="match status" value="1"/>
</dbReference>
<dbReference type="SUPFAM" id="SSF46689">
    <property type="entry name" value="Homeodomain-like"/>
    <property type="match status" value="1"/>
</dbReference>
<dbReference type="EMBL" id="BAABAT010000072">
    <property type="protein sequence ID" value="GAA4263576.1"/>
    <property type="molecule type" value="Genomic_DNA"/>
</dbReference>
<proteinExistence type="predicted"/>
<accession>A0ABP8DUJ9</accession>
<dbReference type="Proteomes" id="UP001500620">
    <property type="component" value="Unassembled WGS sequence"/>
</dbReference>
<keyword evidence="7" id="KW-1185">Reference proteome</keyword>
<evidence type="ECO:0000256" key="4">
    <source>
        <dbReference type="PROSITE-ProRule" id="PRU00335"/>
    </source>
</evidence>
<dbReference type="InterPro" id="IPR050109">
    <property type="entry name" value="HTH-type_TetR-like_transc_reg"/>
</dbReference>
<keyword evidence="2 4" id="KW-0238">DNA-binding</keyword>
<name>A0ABP8DUJ9_9ACTN</name>
<dbReference type="PROSITE" id="PS50977">
    <property type="entry name" value="HTH_TETR_2"/>
    <property type="match status" value="1"/>
</dbReference>